<dbReference type="EMBL" id="CP104013">
    <property type="protein sequence ID" value="UYP46752.1"/>
    <property type="molecule type" value="Genomic_DNA"/>
</dbReference>
<dbReference type="InterPro" id="IPR001179">
    <property type="entry name" value="PPIase_FKBP_dom"/>
</dbReference>
<feature type="domain" description="PPIase FKBP-type" evidence="10">
    <location>
        <begin position="6"/>
        <end position="88"/>
    </location>
</feature>
<evidence type="ECO:0000313" key="12">
    <source>
        <dbReference type="Proteomes" id="UP001208689"/>
    </source>
</evidence>
<dbReference type="EC" id="5.2.1.8" evidence="9"/>
<keyword evidence="4" id="KW-0963">Cytoplasm</keyword>
<dbReference type="PANTHER" id="PTHR47861">
    <property type="entry name" value="FKBP-TYPE PEPTIDYL-PROLYL CIS-TRANS ISOMERASE SLYD"/>
    <property type="match status" value="1"/>
</dbReference>
<evidence type="ECO:0000256" key="7">
    <source>
        <dbReference type="ARBA" id="ARBA00023235"/>
    </source>
</evidence>
<keyword evidence="12" id="KW-1185">Reference proteome</keyword>
<comment type="catalytic activity">
    <reaction evidence="1 8 9">
        <text>[protein]-peptidylproline (omega=180) = [protein]-peptidylproline (omega=0)</text>
        <dbReference type="Rhea" id="RHEA:16237"/>
        <dbReference type="Rhea" id="RHEA-COMP:10747"/>
        <dbReference type="Rhea" id="RHEA-COMP:10748"/>
        <dbReference type="ChEBI" id="CHEBI:83833"/>
        <dbReference type="ChEBI" id="CHEBI:83834"/>
        <dbReference type="EC" id="5.2.1.8"/>
    </reaction>
</comment>
<evidence type="ECO:0000256" key="2">
    <source>
        <dbReference type="ARBA" id="ARBA00004496"/>
    </source>
</evidence>
<dbReference type="Gene3D" id="3.10.50.40">
    <property type="match status" value="1"/>
</dbReference>
<protein>
    <recommendedName>
        <fullName evidence="9">Peptidyl-prolyl cis-trans isomerase</fullName>
        <ecNumber evidence="9">5.2.1.8</ecNumber>
    </recommendedName>
</protein>
<gene>
    <name evidence="11" type="ORF">NEF87_003037</name>
</gene>
<dbReference type="GO" id="GO:0003755">
    <property type="term" value="F:peptidyl-prolyl cis-trans isomerase activity"/>
    <property type="evidence" value="ECO:0007669"/>
    <property type="project" value="UniProtKB-EC"/>
</dbReference>
<evidence type="ECO:0000259" key="10">
    <source>
        <dbReference type="PROSITE" id="PS50059"/>
    </source>
</evidence>
<evidence type="ECO:0000313" key="11">
    <source>
        <dbReference type="EMBL" id="UYP46752.1"/>
    </source>
</evidence>
<dbReference type="Pfam" id="PF00254">
    <property type="entry name" value="FKBP_C"/>
    <property type="match status" value="1"/>
</dbReference>
<evidence type="ECO:0000256" key="9">
    <source>
        <dbReference type="RuleBase" id="RU003915"/>
    </source>
</evidence>
<dbReference type="SUPFAM" id="SSF54534">
    <property type="entry name" value="FKBP-like"/>
    <property type="match status" value="1"/>
</dbReference>
<comment type="similarity">
    <text evidence="3 9">Belongs to the FKBP-type PPIase family.</text>
</comment>
<organism evidence="11 12">
    <name type="scientific">Candidatus Lokiarchaeum ossiferum</name>
    <dbReference type="NCBI Taxonomy" id="2951803"/>
    <lineage>
        <taxon>Archaea</taxon>
        <taxon>Promethearchaeati</taxon>
        <taxon>Promethearchaeota</taxon>
        <taxon>Promethearchaeia</taxon>
        <taxon>Promethearchaeales</taxon>
        <taxon>Promethearchaeaceae</taxon>
        <taxon>Candidatus Lokiarchaeum</taxon>
    </lineage>
</organism>
<dbReference type="PANTHER" id="PTHR47861:SF3">
    <property type="entry name" value="FKBP-TYPE PEPTIDYL-PROLYL CIS-TRANS ISOMERASE SLYD"/>
    <property type="match status" value="1"/>
</dbReference>
<proteinExistence type="inferred from homology"/>
<name>A0ABY6HV58_9ARCH</name>
<evidence type="ECO:0000256" key="6">
    <source>
        <dbReference type="ARBA" id="ARBA00023186"/>
    </source>
</evidence>
<evidence type="ECO:0000256" key="8">
    <source>
        <dbReference type="PROSITE-ProRule" id="PRU00277"/>
    </source>
</evidence>
<evidence type="ECO:0000256" key="3">
    <source>
        <dbReference type="ARBA" id="ARBA00006577"/>
    </source>
</evidence>
<comment type="subcellular location">
    <subcellularLocation>
        <location evidence="2">Cytoplasm</location>
    </subcellularLocation>
</comment>
<evidence type="ECO:0000256" key="4">
    <source>
        <dbReference type="ARBA" id="ARBA00022490"/>
    </source>
</evidence>
<dbReference type="Proteomes" id="UP001208689">
    <property type="component" value="Chromosome"/>
</dbReference>
<keyword evidence="5 8" id="KW-0697">Rotamase</keyword>
<keyword evidence="7 8" id="KW-0413">Isomerase</keyword>
<evidence type="ECO:0000256" key="5">
    <source>
        <dbReference type="ARBA" id="ARBA00023110"/>
    </source>
</evidence>
<keyword evidence="6" id="KW-0143">Chaperone</keyword>
<sequence>MKIQTGDFIQLSFTSCLEDGTIIDSSEETNQYLEFTVGSHETLEVFENAVLDREIGEEFSIKLNPQDAFGEYSDQKIVKLSRDHVPPDFRPEIGKQIVLEHKMGDEEEEVVGIIKAFTTSNIIIDLNPPLAGKIVIISLKVVNINRE</sequence>
<reference evidence="11" key="1">
    <citation type="submission" date="2022-09" db="EMBL/GenBank/DDBJ databases">
        <title>Actin cytoskeleton and complex cell architecture in an #Asgard archaeon.</title>
        <authorList>
            <person name="Ponce Toledo R.I."/>
            <person name="Schleper C."/>
            <person name="Rodrigues Oliveira T."/>
            <person name="Wollweber F."/>
            <person name="Xu J."/>
            <person name="Rittmann S."/>
            <person name="Klingl A."/>
            <person name="Pilhofer M."/>
        </authorList>
    </citation>
    <scope>NUCLEOTIDE SEQUENCE</scope>
    <source>
        <strain evidence="11">B-35</strain>
    </source>
</reference>
<evidence type="ECO:0000256" key="1">
    <source>
        <dbReference type="ARBA" id="ARBA00000971"/>
    </source>
</evidence>
<dbReference type="InterPro" id="IPR046357">
    <property type="entry name" value="PPIase_dom_sf"/>
</dbReference>
<accession>A0ABY6HV58</accession>
<dbReference type="PROSITE" id="PS50059">
    <property type="entry name" value="FKBP_PPIASE"/>
    <property type="match status" value="1"/>
</dbReference>